<evidence type="ECO:0000256" key="11">
    <source>
        <dbReference type="RuleBase" id="RU361177"/>
    </source>
</evidence>
<proteinExistence type="inferred from homology"/>
<dbReference type="InterPro" id="IPR020946">
    <property type="entry name" value="Flavin_mOase-like"/>
</dbReference>
<evidence type="ECO:0000256" key="5">
    <source>
        <dbReference type="ARBA" id="ARBA00022827"/>
    </source>
</evidence>
<comment type="catalytic activity">
    <reaction evidence="10">
        <text>indole-3-pyruvate + NADPH + O2 + H(+) = (indol-3-yl)acetate + CO2 + NADP(+) + H2O</text>
        <dbReference type="Rhea" id="RHEA:34331"/>
        <dbReference type="ChEBI" id="CHEBI:15377"/>
        <dbReference type="ChEBI" id="CHEBI:15378"/>
        <dbReference type="ChEBI" id="CHEBI:15379"/>
        <dbReference type="ChEBI" id="CHEBI:16526"/>
        <dbReference type="ChEBI" id="CHEBI:17640"/>
        <dbReference type="ChEBI" id="CHEBI:30854"/>
        <dbReference type="ChEBI" id="CHEBI:57783"/>
        <dbReference type="ChEBI" id="CHEBI:58349"/>
        <dbReference type="EC" id="1.14.13.168"/>
    </reaction>
</comment>
<evidence type="ECO:0000256" key="3">
    <source>
        <dbReference type="ARBA" id="ARBA00009183"/>
    </source>
</evidence>
<evidence type="ECO:0000313" key="13">
    <source>
        <dbReference type="Proteomes" id="UP001472677"/>
    </source>
</evidence>
<accession>A0ABR2CIJ2</accession>
<dbReference type="Proteomes" id="UP001472677">
    <property type="component" value="Unassembled WGS sequence"/>
</dbReference>
<evidence type="ECO:0000256" key="10">
    <source>
        <dbReference type="ARBA" id="ARBA00047707"/>
    </source>
</evidence>
<organism evidence="12 13">
    <name type="scientific">Hibiscus sabdariffa</name>
    <name type="common">roselle</name>
    <dbReference type="NCBI Taxonomy" id="183260"/>
    <lineage>
        <taxon>Eukaryota</taxon>
        <taxon>Viridiplantae</taxon>
        <taxon>Streptophyta</taxon>
        <taxon>Embryophyta</taxon>
        <taxon>Tracheophyta</taxon>
        <taxon>Spermatophyta</taxon>
        <taxon>Magnoliopsida</taxon>
        <taxon>eudicotyledons</taxon>
        <taxon>Gunneridae</taxon>
        <taxon>Pentapetalae</taxon>
        <taxon>rosids</taxon>
        <taxon>malvids</taxon>
        <taxon>Malvales</taxon>
        <taxon>Malvaceae</taxon>
        <taxon>Malvoideae</taxon>
        <taxon>Hibiscus</taxon>
    </lineage>
</organism>
<evidence type="ECO:0000256" key="9">
    <source>
        <dbReference type="ARBA" id="ARBA00023070"/>
    </source>
</evidence>
<comment type="pathway">
    <text evidence="2">Plant hormone metabolism; auxin biosynthesis.</text>
</comment>
<dbReference type="PRINTS" id="PR00469">
    <property type="entry name" value="PNDRDTASEII"/>
</dbReference>
<evidence type="ECO:0000256" key="6">
    <source>
        <dbReference type="ARBA" id="ARBA00022857"/>
    </source>
</evidence>
<evidence type="ECO:0000256" key="7">
    <source>
        <dbReference type="ARBA" id="ARBA00023002"/>
    </source>
</evidence>
<comment type="cofactor">
    <cofactor evidence="1 11">
        <name>FAD</name>
        <dbReference type="ChEBI" id="CHEBI:57692"/>
    </cofactor>
</comment>
<keyword evidence="13" id="KW-1185">Reference proteome</keyword>
<gene>
    <name evidence="12" type="ORF">V6N12_025480</name>
</gene>
<dbReference type="PANTHER" id="PTHR43539">
    <property type="entry name" value="FLAVIN-BINDING MONOOXYGENASE-LIKE PROTEIN (AFU_ORTHOLOGUE AFUA_4G09220)"/>
    <property type="match status" value="1"/>
</dbReference>
<evidence type="ECO:0000256" key="4">
    <source>
        <dbReference type="ARBA" id="ARBA00022630"/>
    </source>
</evidence>
<keyword evidence="7 11" id="KW-0560">Oxidoreductase</keyword>
<dbReference type="SUPFAM" id="SSF51905">
    <property type="entry name" value="FAD/NAD(P)-binding domain"/>
    <property type="match status" value="2"/>
</dbReference>
<dbReference type="PIRSF" id="PIRSF000332">
    <property type="entry name" value="FMO"/>
    <property type="match status" value="1"/>
</dbReference>
<dbReference type="EC" id="1.-.-.-" evidence="11"/>
<protein>
    <recommendedName>
        <fullName evidence="11">Flavin-containing monooxygenase</fullName>
        <ecNumber evidence="11">1.-.-.-</ecNumber>
    </recommendedName>
</protein>
<evidence type="ECO:0000256" key="2">
    <source>
        <dbReference type="ARBA" id="ARBA00004814"/>
    </source>
</evidence>
<name>A0ABR2CIJ2_9ROSI</name>
<dbReference type="Pfam" id="PF00743">
    <property type="entry name" value="FMO-like"/>
    <property type="match status" value="1"/>
</dbReference>
<dbReference type="EMBL" id="JBBPBM010000051">
    <property type="protein sequence ID" value="KAK8519442.1"/>
    <property type="molecule type" value="Genomic_DNA"/>
</dbReference>
<keyword evidence="9" id="KW-0073">Auxin biosynthesis</keyword>
<keyword evidence="4 11" id="KW-0285">Flavoprotein</keyword>
<comment type="similarity">
    <text evidence="3 11">Belongs to the FMO family.</text>
</comment>
<keyword evidence="5 11" id="KW-0274">FAD</keyword>
<dbReference type="Gene3D" id="3.50.50.60">
    <property type="entry name" value="FAD/NAD(P)-binding domain"/>
    <property type="match status" value="1"/>
</dbReference>
<evidence type="ECO:0000313" key="12">
    <source>
        <dbReference type="EMBL" id="KAK8519442.1"/>
    </source>
</evidence>
<dbReference type="InterPro" id="IPR050982">
    <property type="entry name" value="Auxin_biosynth/cation_transpt"/>
</dbReference>
<dbReference type="PANTHER" id="PTHR43539:SF9">
    <property type="entry name" value="INDOLE-3-PYRUVATE MONOOXYGENASE YUCCA11-RELATED"/>
    <property type="match status" value="1"/>
</dbReference>
<keyword evidence="8 11" id="KW-0503">Monooxygenase</keyword>
<comment type="caution">
    <text evidence="12">The sequence shown here is derived from an EMBL/GenBank/DDBJ whole genome shotgun (WGS) entry which is preliminary data.</text>
</comment>
<dbReference type="PRINTS" id="PR00368">
    <property type="entry name" value="FADPNR"/>
</dbReference>
<evidence type="ECO:0000256" key="8">
    <source>
        <dbReference type="ARBA" id="ARBA00023033"/>
    </source>
</evidence>
<dbReference type="InterPro" id="IPR036188">
    <property type="entry name" value="FAD/NAD-bd_sf"/>
</dbReference>
<evidence type="ECO:0000256" key="1">
    <source>
        <dbReference type="ARBA" id="ARBA00001974"/>
    </source>
</evidence>
<reference evidence="12 13" key="1">
    <citation type="journal article" date="2024" name="G3 (Bethesda)">
        <title>Genome assembly of Hibiscus sabdariffa L. provides insights into metabolisms of medicinal natural products.</title>
        <authorList>
            <person name="Kim T."/>
        </authorList>
    </citation>
    <scope>NUCLEOTIDE SEQUENCE [LARGE SCALE GENOMIC DNA]</scope>
    <source>
        <strain evidence="12">TK-2024</strain>
        <tissue evidence="12">Old leaves</tissue>
    </source>
</reference>
<sequence length="389" mass="43647">MEEIMVVIVGAGPAGIATSACLNRLSIPNIVLEREDCYASLWNKRSYDRLKLHLAKQFCHLPYMDFPSHAPTYVPKDGFIEYLDNYVSHFGITPRYLRSVESAFYDSDAGKWRIVVTNMTASNGTKTEVYISRFLVVATGENSKGLIPEIYGLESYGGECIHSSQYENGRKYRGKEVLVVGCGNSGMEIAYDLWSWGVNTSIVIRSPVHVLTKEMVKMAMIMLQCFPVKVVDRITVAISKLKYGKLTKYGIRRPREGPFHLKEITGRSPVIDVGTISKIKTGEIKVVPGMKYIQDKEVMFANGETNGYDAIVFATGYKSTVRNWLRGSYESFDDKGMPTKGFPEHWKGENGIYNAGFSRRGLQGISSDAQHIARDIYLMVADELVYISP</sequence>
<keyword evidence="6" id="KW-0521">NADP</keyword>
<dbReference type="InterPro" id="IPR000960">
    <property type="entry name" value="Flavin_mOase"/>
</dbReference>